<evidence type="ECO:0000313" key="4">
    <source>
        <dbReference type="EMBL" id="RXK62409.1"/>
    </source>
</evidence>
<reference evidence="4 5" key="1">
    <citation type="submission" date="2019-01" db="EMBL/GenBank/DDBJ databases">
        <title>Lacibacter sp. strain TTM-7.</title>
        <authorList>
            <person name="Chen W.-M."/>
        </authorList>
    </citation>
    <scope>NUCLEOTIDE SEQUENCE [LARGE SCALE GENOMIC DNA]</scope>
    <source>
        <strain evidence="4 5">TTM-7</strain>
    </source>
</reference>
<name>A0A4Q1CP47_9BACT</name>
<evidence type="ECO:0000256" key="2">
    <source>
        <dbReference type="SAM" id="Phobius"/>
    </source>
</evidence>
<proteinExistence type="inferred from homology"/>
<dbReference type="RefSeq" id="WP_129129780.1">
    <property type="nucleotide sequence ID" value="NZ_SDHW01000001.1"/>
</dbReference>
<gene>
    <name evidence="4" type="ORF">ESA94_05215</name>
</gene>
<dbReference type="InterPro" id="IPR004147">
    <property type="entry name" value="ABC1_dom"/>
</dbReference>
<dbReference type="EMBL" id="SDHW01000001">
    <property type="protein sequence ID" value="RXK62409.1"/>
    <property type="molecule type" value="Genomic_DNA"/>
</dbReference>
<dbReference type="InterPro" id="IPR050154">
    <property type="entry name" value="UbiB_kinase"/>
</dbReference>
<keyword evidence="2" id="KW-0812">Transmembrane</keyword>
<dbReference type="InterPro" id="IPR011009">
    <property type="entry name" value="Kinase-like_dom_sf"/>
</dbReference>
<accession>A0A4Q1CP47</accession>
<keyword evidence="5" id="KW-1185">Reference proteome</keyword>
<dbReference type="GO" id="GO:0016301">
    <property type="term" value="F:kinase activity"/>
    <property type="evidence" value="ECO:0007669"/>
    <property type="project" value="UniProtKB-KW"/>
</dbReference>
<feature type="transmembrane region" description="Helical" evidence="2">
    <location>
        <begin position="496"/>
        <end position="518"/>
    </location>
</feature>
<dbReference type="CDD" id="cd05121">
    <property type="entry name" value="ABC1_ADCK3-like"/>
    <property type="match status" value="1"/>
</dbReference>
<protein>
    <submittedName>
        <fullName evidence="4">AarF/ABC1/UbiB kinase family protein</fullName>
    </submittedName>
</protein>
<dbReference type="SUPFAM" id="SSF56112">
    <property type="entry name" value="Protein kinase-like (PK-like)"/>
    <property type="match status" value="1"/>
</dbReference>
<evidence type="ECO:0000259" key="3">
    <source>
        <dbReference type="Pfam" id="PF03109"/>
    </source>
</evidence>
<dbReference type="Pfam" id="PF03109">
    <property type="entry name" value="ABC1"/>
    <property type="match status" value="1"/>
</dbReference>
<keyword evidence="2" id="KW-0472">Membrane</keyword>
<organism evidence="4 5">
    <name type="scientific">Lacibacter luteus</name>
    <dbReference type="NCBI Taxonomy" id="2508719"/>
    <lineage>
        <taxon>Bacteria</taxon>
        <taxon>Pseudomonadati</taxon>
        <taxon>Bacteroidota</taxon>
        <taxon>Chitinophagia</taxon>
        <taxon>Chitinophagales</taxon>
        <taxon>Chitinophagaceae</taxon>
        <taxon>Lacibacter</taxon>
    </lineage>
</organism>
<dbReference type="PANTHER" id="PTHR10566">
    <property type="entry name" value="CHAPERONE-ACTIVITY OF BC1 COMPLEX CABC1 -RELATED"/>
    <property type="match status" value="1"/>
</dbReference>
<keyword evidence="4" id="KW-0808">Transferase</keyword>
<evidence type="ECO:0000313" key="5">
    <source>
        <dbReference type="Proteomes" id="UP000290204"/>
    </source>
</evidence>
<sequence>MWIFRVNRLFRNSFRLISILFIIIKHLLKNSVYSNRFLRRIIDPKRKNLTSRSERIRFMIEDLGPTFIKFGQIIADRPDLVSEQLRNELKKLQSSARPFDNDIAYRIIEEELGDPLHEVFQHLDHTPIASASIAQVYRGVLRNGETVAVKVQRPHIKQKISIDLVLIKILAEQVVKTYPELASFNVIEFVEDFGEIMKKELDFTNEASNMMRFSEMFKHDDYCYIPKVYSNYTTQKILVMEFVTGIEPDAKEQLQTNGYDIQQIAVNGTNIILKMILQHGFFHADPHAGNLLIRENNQVVLLDHGMTASLKPAQIQALINFMLGFARQDTHRITKALLALLNVNFYKEQADLEFEIGELIQKYSYIPYDKVDISNLLADTFKVILRHGLKVPTNLYMLLKALGTIQKFAEALEAEISIIDMIEPYAISKVKEKFSFDAIINKVINSAEDYLYIVDRLPTDIKEIVNNLRTGVLKHEINFREDSFTNKALRQNFNRLAYVFILGLLMICATLLMIYQPASDGIKILFYSTAAILIWTGFKLLFNTKFK</sequence>
<comment type="similarity">
    <text evidence="1">Belongs to the protein kinase superfamily. ADCK protein kinase family.</text>
</comment>
<keyword evidence="2" id="KW-1133">Transmembrane helix</keyword>
<feature type="transmembrane region" description="Helical" evidence="2">
    <location>
        <begin position="524"/>
        <end position="542"/>
    </location>
</feature>
<dbReference type="AlphaFoldDB" id="A0A4Q1CP47"/>
<dbReference type="PANTHER" id="PTHR10566:SF113">
    <property type="entry name" value="PROTEIN ACTIVITY OF BC1 COMPLEX KINASE 7, CHLOROPLASTIC"/>
    <property type="match status" value="1"/>
</dbReference>
<feature type="domain" description="ABC1 atypical kinase-like" evidence="3">
    <location>
        <begin position="91"/>
        <end position="336"/>
    </location>
</feature>
<keyword evidence="4" id="KW-0418">Kinase</keyword>
<dbReference type="Proteomes" id="UP000290204">
    <property type="component" value="Unassembled WGS sequence"/>
</dbReference>
<comment type="caution">
    <text evidence="4">The sequence shown here is derived from an EMBL/GenBank/DDBJ whole genome shotgun (WGS) entry which is preliminary data.</text>
</comment>
<evidence type="ECO:0000256" key="1">
    <source>
        <dbReference type="ARBA" id="ARBA00009670"/>
    </source>
</evidence>
<dbReference type="OrthoDB" id="9795390at2"/>